<dbReference type="EMBL" id="BAABFT010000008">
    <property type="protein sequence ID" value="GAA4327716.1"/>
    <property type="molecule type" value="Genomic_DNA"/>
</dbReference>
<dbReference type="InterPro" id="IPR008969">
    <property type="entry name" value="CarboxyPept-like_regulatory"/>
</dbReference>
<evidence type="ECO:0000313" key="2">
    <source>
        <dbReference type="EMBL" id="GAA4327716.1"/>
    </source>
</evidence>
<dbReference type="Proteomes" id="UP001500582">
    <property type="component" value="Unassembled WGS sequence"/>
</dbReference>
<accession>A0ABP8GPA9</accession>
<organism evidence="2 3">
    <name type="scientific">Mucilaginibacter gynuensis</name>
    <dbReference type="NCBI Taxonomy" id="1302236"/>
    <lineage>
        <taxon>Bacteria</taxon>
        <taxon>Pseudomonadati</taxon>
        <taxon>Bacteroidota</taxon>
        <taxon>Sphingobacteriia</taxon>
        <taxon>Sphingobacteriales</taxon>
        <taxon>Sphingobacteriaceae</taxon>
        <taxon>Mucilaginibacter</taxon>
    </lineage>
</organism>
<feature type="signal peptide" evidence="1">
    <location>
        <begin position="1"/>
        <end position="19"/>
    </location>
</feature>
<sequence length="302" mass="34808">MKNICLIFFLLIFSISSFAQQTFEGTIINKQTKAPIPYITIKLTKEKIATAADDKGEFKLTSNKSQLNDTLLFSGVGYKSLKIVAQDFVNKTKIELEDDAVFLNEIKVSSEKRKKKHSVLNNFNASRLTFPTRLFCLIHQAAITLYSPEPFGKLKRVIINRLIDISNRNTNNEARFRLHIYTIDPATGGPGEDIVHQIITIYDKDNSEIKVDLEKYDIVIPETVFFVAIEWLYIPLNETILSSYGEANHLMYQPRVFNMKEDKSDKKTRTWYKLTPNSTWEDVTKQNYNDYNIITISAIIEN</sequence>
<dbReference type="RefSeq" id="WP_345212067.1">
    <property type="nucleotide sequence ID" value="NZ_BAABFT010000008.1"/>
</dbReference>
<evidence type="ECO:0000313" key="3">
    <source>
        <dbReference type="Proteomes" id="UP001500582"/>
    </source>
</evidence>
<proteinExistence type="predicted"/>
<protein>
    <recommendedName>
        <fullName evidence="4">Carboxypeptidase-like protein</fullName>
    </recommendedName>
</protein>
<feature type="chain" id="PRO_5045274707" description="Carboxypeptidase-like protein" evidence="1">
    <location>
        <begin position="20"/>
        <end position="302"/>
    </location>
</feature>
<evidence type="ECO:0000256" key="1">
    <source>
        <dbReference type="SAM" id="SignalP"/>
    </source>
</evidence>
<gene>
    <name evidence="2" type="ORF">GCM10023149_31290</name>
</gene>
<dbReference type="SUPFAM" id="SSF49464">
    <property type="entry name" value="Carboxypeptidase regulatory domain-like"/>
    <property type="match status" value="1"/>
</dbReference>
<comment type="caution">
    <text evidence="2">The sequence shown here is derived from an EMBL/GenBank/DDBJ whole genome shotgun (WGS) entry which is preliminary data.</text>
</comment>
<keyword evidence="3" id="KW-1185">Reference proteome</keyword>
<reference evidence="3" key="1">
    <citation type="journal article" date="2019" name="Int. J. Syst. Evol. Microbiol.">
        <title>The Global Catalogue of Microorganisms (GCM) 10K type strain sequencing project: providing services to taxonomists for standard genome sequencing and annotation.</title>
        <authorList>
            <consortium name="The Broad Institute Genomics Platform"/>
            <consortium name="The Broad Institute Genome Sequencing Center for Infectious Disease"/>
            <person name="Wu L."/>
            <person name="Ma J."/>
        </authorList>
    </citation>
    <scope>NUCLEOTIDE SEQUENCE [LARGE SCALE GENOMIC DNA]</scope>
    <source>
        <strain evidence="3">JCM 17705</strain>
    </source>
</reference>
<keyword evidence="1" id="KW-0732">Signal</keyword>
<evidence type="ECO:0008006" key="4">
    <source>
        <dbReference type="Google" id="ProtNLM"/>
    </source>
</evidence>
<dbReference type="Pfam" id="PF13715">
    <property type="entry name" value="CarbopepD_reg_2"/>
    <property type="match status" value="1"/>
</dbReference>
<name>A0ABP8GPA9_9SPHI</name>